<name>A6VNB2_ACTSZ</name>
<evidence type="ECO:0000313" key="3">
    <source>
        <dbReference type="EMBL" id="ABR74459.1"/>
    </source>
</evidence>
<dbReference type="HOGENOM" id="CLU_072290_0_0_6"/>
<dbReference type="OrthoDB" id="6697831at2"/>
<evidence type="ECO:0000259" key="2">
    <source>
        <dbReference type="Pfam" id="PF11738"/>
    </source>
</evidence>
<feature type="coiled-coil region" evidence="1">
    <location>
        <begin position="34"/>
        <end position="61"/>
    </location>
</feature>
<dbReference type="Pfam" id="PF11738">
    <property type="entry name" value="DUF3298"/>
    <property type="match status" value="1"/>
</dbReference>
<dbReference type="PROSITE" id="PS51257">
    <property type="entry name" value="PROKAR_LIPOPROTEIN"/>
    <property type="match status" value="1"/>
</dbReference>
<dbReference type="Gene3D" id="3.30.565.40">
    <property type="entry name" value="Fervidobacterium nodosum Rt17-B1 like"/>
    <property type="match status" value="1"/>
</dbReference>
<evidence type="ECO:0000313" key="4">
    <source>
        <dbReference type="Proteomes" id="UP000001114"/>
    </source>
</evidence>
<keyword evidence="4" id="KW-1185">Reference proteome</keyword>
<dbReference type="Gene3D" id="3.90.640.20">
    <property type="entry name" value="Heat-shock cognate protein, ATPase"/>
    <property type="match status" value="1"/>
</dbReference>
<reference evidence="4" key="1">
    <citation type="journal article" date="2010" name="BMC Genomics">
        <title>A genomic perspective on the potential of Actinobacillus succinogenes for industrial succinate production.</title>
        <authorList>
            <person name="McKinlay J.B."/>
            <person name="Laivenieks M."/>
            <person name="Schindler B.D."/>
            <person name="McKinlay A.A."/>
            <person name="Siddaramappa S."/>
            <person name="Challacombe J.F."/>
            <person name="Lowry S.R."/>
            <person name="Clum A."/>
            <person name="Lapidus A.L."/>
            <person name="Burkhart K.B."/>
            <person name="Harkins V."/>
            <person name="Vieille C."/>
        </authorList>
    </citation>
    <scope>NUCLEOTIDE SEQUENCE [LARGE SCALE GENOMIC DNA]</scope>
    <source>
        <strain evidence="4">ATCC 55618 / DSM 22257 / CCUG 43843 / 130Z</strain>
    </source>
</reference>
<dbReference type="AlphaFoldDB" id="A6VNB2"/>
<dbReference type="InterPro" id="IPR021729">
    <property type="entry name" value="DUF3298"/>
</dbReference>
<evidence type="ECO:0000256" key="1">
    <source>
        <dbReference type="SAM" id="Coils"/>
    </source>
</evidence>
<dbReference type="KEGG" id="asu:Asuc_1093"/>
<feature type="domain" description="DUF3298" evidence="2">
    <location>
        <begin position="244"/>
        <end position="295"/>
    </location>
</feature>
<dbReference type="Proteomes" id="UP000001114">
    <property type="component" value="Chromosome"/>
</dbReference>
<gene>
    <name evidence="3" type="ordered locus">Asuc_1093</name>
</gene>
<proteinExistence type="predicted"/>
<dbReference type="EMBL" id="CP000746">
    <property type="protein sequence ID" value="ABR74459.1"/>
    <property type="molecule type" value="Genomic_DNA"/>
</dbReference>
<organism evidence="3 4">
    <name type="scientific">Actinobacillus succinogenes (strain ATCC 55618 / DSM 22257 / CCUG 43843 / 130Z)</name>
    <dbReference type="NCBI Taxonomy" id="339671"/>
    <lineage>
        <taxon>Bacteria</taxon>
        <taxon>Pseudomonadati</taxon>
        <taxon>Pseudomonadota</taxon>
        <taxon>Gammaproteobacteria</taxon>
        <taxon>Pasteurellales</taxon>
        <taxon>Pasteurellaceae</taxon>
        <taxon>Actinobacillus</taxon>
    </lineage>
</organism>
<keyword evidence="1" id="KW-0175">Coiled coil</keyword>
<dbReference type="STRING" id="339671.Asuc_1093"/>
<sequence length="307" mass="35135">MKRDFSKGENMKKTLSAILVLSAVVLSGCHDEETQIKLQQAEQLKTDLAQAQDELTKVRSEIPALWVKPLEIFNRSEEFKRMDPKPQDFVTESTASVKVILVDTGIQWLNELIYNKIATDYFNTANHADKQKIEEIQDPKARLQAIFARQFESARKSAETFENRANDYSQIMRYIGQRQNIVTFEQVTFVDGGGAHPMGWTNYINIDTDKKTVINLTSAFGNENLAKVKDALWGAYKLYNAKNGIHNETDYFVSKEEFEVSADFHFGTQGITFSYTPYAIGSYAEGEIQLLLPWSAARQWLKPEYVW</sequence>
<accession>A6VNB2</accession>
<dbReference type="eggNOG" id="ENOG5032SQ9">
    <property type="taxonomic scope" value="Bacteria"/>
</dbReference>
<protein>
    <recommendedName>
        <fullName evidence="2">DUF3298 domain-containing protein</fullName>
    </recommendedName>
</protein>
<dbReference type="InterPro" id="IPR037126">
    <property type="entry name" value="PdaC/RsiV-like_sf"/>
</dbReference>